<sequence>MTALRTYRPLIALFAVATLAAGCADDESPIDGSDESAGDEEAEGDTAEGGEGEGGEELNECIETVNVLADAKAESPEGHSLAATIDVIAGPHGIEFAAAEAGEGVSVVINEPEVTKAELDIVYEDGEVRYIESVAADGSEATCVSRLEADVEVRIASEDKFFDAEFAAVLVASLGEEELETPMIIHAVEDLAELGDMELVEIDPADPIDISYELSLMFAAEGLSGALSGLATYEDEGIDGDTVVSALGFDMFLFSV</sequence>
<dbReference type="PROSITE" id="PS51257">
    <property type="entry name" value="PROKAR_LIPOPROTEIN"/>
    <property type="match status" value="1"/>
</dbReference>
<feature type="region of interest" description="Disordered" evidence="1">
    <location>
        <begin position="26"/>
        <end position="57"/>
    </location>
</feature>
<gene>
    <name evidence="3" type="ORF">ENSA5_10940</name>
</gene>
<dbReference type="AlphaFoldDB" id="A0A2S9YGA0"/>
<accession>A0A2S9YGA0</accession>
<evidence type="ECO:0000313" key="4">
    <source>
        <dbReference type="Proteomes" id="UP000237968"/>
    </source>
</evidence>
<protein>
    <recommendedName>
        <fullName evidence="5">Lipoprotein</fullName>
    </recommendedName>
</protein>
<keyword evidence="4" id="KW-1185">Reference proteome</keyword>
<feature type="chain" id="PRO_5015609627" description="Lipoprotein" evidence="2">
    <location>
        <begin position="21"/>
        <end position="256"/>
    </location>
</feature>
<name>A0A2S9YGA0_9BACT</name>
<dbReference type="Proteomes" id="UP000237968">
    <property type="component" value="Unassembled WGS sequence"/>
</dbReference>
<proteinExistence type="predicted"/>
<dbReference type="RefSeq" id="WP_146155361.1">
    <property type="nucleotide sequence ID" value="NZ_PVNK01000064.1"/>
</dbReference>
<dbReference type="EMBL" id="PVNK01000064">
    <property type="protein sequence ID" value="PRQ04046.1"/>
    <property type="molecule type" value="Genomic_DNA"/>
</dbReference>
<dbReference type="OrthoDB" id="9838405at2"/>
<reference evidence="3 4" key="1">
    <citation type="submission" date="2018-03" db="EMBL/GenBank/DDBJ databases">
        <title>Draft Genome Sequences of the Obligatory Marine Myxobacteria Enhygromyxa salina SWB005.</title>
        <authorList>
            <person name="Poehlein A."/>
            <person name="Moghaddam J.A."/>
            <person name="Harms H."/>
            <person name="Alanjari M."/>
            <person name="Koenig G.M."/>
            <person name="Daniel R."/>
            <person name="Schaeberle T.F."/>
        </authorList>
    </citation>
    <scope>NUCLEOTIDE SEQUENCE [LARGE SCALE GENOMIC DNA]</scope>
    <source>
        <strain evidence="3 4">SWB005</strain>
    </source>
</reference>
<comment type="caution">
    <text evidence="3">The sequence shown here is derived from an EMBL/GenBank/DDBJ whole genome shotgun (WGS) entry which is preliminary data.</text>
</comment>
<keyword evidence="2" id="KW-0732">Signal</keyword>
<evidence type="ECO:0000313" key="3">
    <source>
        <dbReference type="EMBL" id="PRQ04046.1"/>
    </source>
</evidence>
<feature type="signal peptide" evidence="2">
    <location>
        <begin position="1"/>
        <end position="20"/>
    </location>
</feature>
<evidence type="ECO:0008006" key="5">
    <source>
        <dbReference type="Google" id="ProtNLM"/>
    </source>
</evidence>
<evidence type="ECO:0000256" key="2">
    <source>
        <dbReference type="SAM" id="SignalP"/>
    </source>
</evidence>
<evidence type="ECO:0000256" key="1">
    <source>
        <dbReference type="SAM" id="MobiDB-lite"/>
    </source>
</evidence>
<organism evidence="3 4">
    <name type="scientific">Enhygromyxa salina</name>
    <dbReference type="NCBI Taxonomy" id="215803"/>
    <lineage>
        <taxon>Bacteria</taxon>
        <taxon>Pseudomonadati</taxon>
        <taxon>Myxococcota</taxon>
        <taxon>Polyangia</taxon>
        <taxon>Nannocystales</taxon>
        <taxon>Nannocystaceae</taxon>
        <taxon>Enhygromyxa</taxon>
    </lineage>
</organism>